<reference evidence="2 3" key="1">
    <citation type="submission" date="2018-12" db="EMBL/GenBank/DDBJ databases">
        <title>Complete genome of Litorilituus sediminis.</title>
        <authorList>
            <person name="Liu A."/>
            <person name="Rong J."/>
        </authorList>
    </citation>
    <scope>NUCLEOTIDE SEQUENCE [LARGE SCALE GENOMIC DNA]</scope>
    <source>
        <strain evidence="2 3">JCM 17549</strain>
    </source>
</reference>
<dbReference type="EMBL" id="CP034759">
    <property type="protein sequence ID" value="QBG34755.1"/>
    <property type="molecule type" value="Genomic_DNA"/>
</dbReference>
<sequence>MRSNTMRWLIQIGALLLTMVSLQSHAVETSVQLHKVDQEGSYGYSLAIGDDFFDKPEFNWQIAYSRVEDANIRWNDDDIDFSLDTIDVALSYRYFPKSYNKFINSLSFEFQLGAGIVLTENKFTWPDLQEEKFFSEQGDINPFIAVAMHKELTRKTSVHFGVKHYPSYSEFDDVSSIFIGFTYNFGRKSGY</sequence>
<dbReference type="KEGG" id="lsd:EMK97_02870"/>
<protein>
    <recommendedName>
        <fullName evidence="4">Outer membrane protein beta-barrel domain-containing protein</fullName>
    </recommendedName>
</protein>
<evidence type="ECO:0000256" key="1">
    <source>
        <dbReference type="SAM" id="SignalP"/>
    </source>
</evidence>
<dbReference type="AlphaFoldDB" id="A0A4P6P5Y1"/>
<dbReference type="RefSeq" id="WP_130599268.1">
    <property type="nucleotide sequence ID" value="NZ_CP034759.1"/>
</dbReference>
<name>A0A4P6P5Y1_9GAMM</name>
<evidence type="ECO:0000313" key="2">
    <source>
        <dbReference type="EMBL" id="QBG34755.1"/>
    </source>
</evidence>
<evidence type="ECO:0000313" key="3">
    <source>
        <dbReference type="Proteomes" id="UP000290244"/>
    </source>
</evidence>
<accession>A0A4P6P5Y1</accession>
<organism evidence="2 3">
    <name type="scientific">Litorilituus sediminis</name>
    <dbReference type="NCBI Taxonomy" id="718192"/>
    <lineage>
        <taxon>Bacteria</taxon>
        <taxon>Pseudomonadati</taxon>
        <taxon>Pseudomonadota</taxon>
        <taxon>Gammaproteobacteria</taxon>
        <taxon>Alteromonadales</taxon>
        <taxon>Colwelliaceae</taxon>
        <taxon>Litorilituus</taxon>
    </lineage>
</organism>
<proteinExistence type="predicted"/>
<feature type="chain" id="PRO_5020862438" description="Outer membrane protein beta-barrel domain-containing protein" evidence="1">
    <location>
        <begin position="27"/>
        <end position="191"/>
    </location>
</feature>
<keyword evidence="1" id="KW-0732">Signal</keyword>
<dbReference type="OrthoDB" id="6384021at2"/>
<feature type="signal peptide" evidence="1">
    <location>
        <begin position="1"/>
        <end position="26"/>
    </location>
</feature>
<dbReference type="Proteomes" id="UP000290244">
    <property type="component" value="Chromosome"/>
</dbReference>
<gene>
    <name evidence="2" type="ORF">EMK97_02870</name>
</gene>
<evidence type="ECO:0008006" key="4">
    <source>
        <dbReference type="Google" id="ProtNLM"/>
    </source>
</evidence>
<keyword evidence="3" id="KW-1185">Reference proteome</keyword>